<evidence type="ECO:0008006" key="4">
    <source>
        <dbReference type="Google" id="ProtNLM"/>
    </source>
</evidence>
<name>A0A370R340_9GAMM</name>
<sequence length="164" mass="18160">MKRKTRLILPLFVSLGLAGCSAKMPVSPANPASALSESQLRQKIQTTHDRLLTFRAAERACKSEGLPSSSAQSSEEWLLSLQDEKRRAQRDADIVRGAALEHELAQFRQGVSLLADWIARGKMRQGCLFYADQEKSVARTLQNLQAELARRAEQATDIAANRPS</sequence>
<evidence type="ECO:0000313" key="2">
    <source>
        <dbReference type="EMBL" id="RDK96857.1"/>
    </source>
</evidence>
<comment type="caution">
    <text evidence="2">The sequence shown here is derived from an EMBL/GenBank/DDBJ whole genome shotgun (WGS) entry which is preliminary data.</text>
</comment>
<protein>
    <recommendedName>
        <fullName evidence="4">Lipoprotein</fullName>
    </recommendedName>
</protein>
<feature type="signal peptide" evidence="1">
    <location>
        <begin position="1"/>
        <end position="22"/>
    </location>
</feature>
<feature type="chain" id="PRO_5016935783" description="Lipoprotein" evidence="1">
    <location>
        <begin position="23"/>
        <end position="164"/>
    </location>
</feature>
<dbReference type="RefSeq" id="WP_115456640.1">
    <property type="nucleotide sequence ID" value="NZ_QRAP01000001.1"/>
</dbReference>
<proteinExistence type="predicted"/>
<dbReference type="Proteomes" id="UP000254848">
    <property type="component" value="Unassembled WGS sequence"/>
</dbReference>
<reference evidence="2 3" key="1">
    <citation type="submission" date="2018-07" db="EMBL/GenBank/DDBJ databases">
        <title>Genomic Encyclopedia of Type Strains, Phase IV (KMG-IV): sequencing the most valuable type-strain genomes for metagenomic binning, comparative biology and taxonomic classification.</title>
        <authorList>
            <person name="Goeker M."/>
        </authorList>
    </citation>
    <scope>NUCLEOTIDE SEQUENCE [LARGE SCALE GENOMIC DNA]</scope>
    <source>
        <strain evidence="2 3">DSM 103736</strain>
    </source>
</reference>
<keyword evidence="3" id="KW-1185">Reference proteome</keyword>
<keyword evidence="1" id="KW-0732">Signal</keyword>
<organism evidence="2 3">
    <name type="scientific">Enterobacillus tribolii</name>
    <dbReference type="NCBI Taxonomy" id="1487935"/>
    <lineage>
        <taxon>Bacteria</taxon>
        <taxon>Pseudomonadati</taxon>
        <taxon>Pseudomonadota</taxon>
        <taxon>Gammaproteobacteria</taxon>
        <taxon>Enterobacterales</taxon>
        <taxon>Hafniaceae</taxon>
        <taxon>Enterobacillus</taxon>
    </lineage>
</organism>
<evidence type="ECO:0000256" key="1">
    <source>
        <dbReference type="SAM" id="SignalP"/>
    </source>
</evidence>
<accession>A0A370R340</accession>
<evidence type="ECO:0000313" key="3">
    <source>
        <dbReference type="Proteomes" id="UP000254848"/>
    </source>
</evidence>
<dbReference type="EMBL" id="QRAP01000001">
    <property type="protein sequence ID" value="RDK96857.1"/>
    <property type="molecule type" value="Genomic_DNA"/>
</dbReference>
<gene>
    <name evidence="2" type="ORF">C8D90_101293</name>
</gene>
<dbReference type="PROSITE" id="PS51257">
    <property type="entry name" value="PROKAR_LIPOPROTEIN"/>
    <property type="match status" value="1"/>
</dbReference>
<dbReference type="AlphaFoldDB" id="A0A370R340"/>